<feature type="transmembrane region" description="Helical" evidence="1">
    <location>
        <begin position="48"/>
        <end position="67"/>
    </location>
</feature>
<accession>A0A1H4MB51</accession>
<dbReference type="AlphaFoldDB" id="A0A1H4MB51"/>
<protein>
    <submittedName>
        <fullName evidence="2">Uncharacterized protein</fullName>
    </submittedName>
</protein>
<proteinExistence type="predicted"/>
<feature type="transmembrane region" description="Helical" evidence="1">
    <location>
        <begin position="12"/>
        <end position="33"/>
    </location>
</feature>
<keyword evidence="3" id="KW-1185">Reference proteome</keyword>
<organism evidence="2 3">
    <name type="scientific">Microbacterium hydrocarbonoxydans</name>
    <dbReference type="NCBI Taxonomy" id="273678"/>
    <lineage>
        <taxon>Bacteria</taxon>
        <taxon>Bacillati</taxon>
        <taxon>Actinomycetota</taxon>
        <taxon>Actinomycetes</taxon>
        <taxon>Micrococcales</taxon>
        <taxon>Microbacteriaceae</taxon>
        <taxon>Microbacterium</taxon>
    </lineage>
</organism>
<keyword evidence="1" id="KW-0812">Transmembrane</keyword>
<dbReference type="EMBL" id="FNSQ01000005">
    <property type="protein sequence ID" value="SEB80311.1"/>
    <property type="molecule type" value="Genomic_DNA"/>
</dbReference>
<keyword evidence="1" id="KW-0472">Membrane</keyword>
<feature type="transmembrane region" description="Helical" evidence="1">
    <location>
        <begin position="79"/>
        <end position="101"/>
    </location>
</feature>
<evidence type="ECO:0000256" key="1">
    <source>
        <dbReference type="SAM" id="Phobius"/>
    </source>
</evidence>
<keyword evidence="1" id="KW-1133">Transmembrane helix</keyword>
<evidence type="ECO:0000313" key="3">
    <source>
        <dbReference type="Proteomes" id="UP000183750"/>
    </source>
</evidence>
<sequence>MLLAELKLALAPWYWFSMLIVWTIFGASVWFAAMDMRTLAQRGFVKPFHWAWIFLATPVYIIGRHVVIRQRGGQGAGPLIAMIATEIVLLFLNLLLSAFLMTRLVAELDPFVSSI</sequence>
<gene>
    <name evidence="2" type="ORF">SAMN04489807_2086</name>
</gene>
<dbReference type="Proteomes" id="UP000183750">
    <property type="component" value="Unassembled WGS sequence"/>
</dbReference>
<reference evidence="3" key="1">
    <citation type="submission" date="2016-10" db="EMBL/GenBank/DDBJ databases">
        <authorList>
            <person name="Varghese N."/>
            <person name="Submissions S."/>
        </authorList>
    </citation>
    <scope>NUCLEOTIDE SEQUENCE [LARGE SCALE GENOMIC DNA]</scope>
    <source>
        <strain evidence="3">DSM 16089</strain>
    </source>
</reference>
<evidence type="ECO:0000313" key="2">
    <source>
        <dbReference type="EMBL" id="SEB80311.1"/>
    </source>
</evidence>
<name>A0A1H4MB51_9MICO</name>